<comment type="caution">
    <text evidence="8">The sequence shown here is derived from an EMBL/GenBank/DDBJ whole genome shotgun (WGS) entry which is preliminary data.</text>
</comment>
<dbReference type="GO" id="GO:0016020">
    <property type="term" value="C:membrane"/>
    <property type="evidence" value="ECO:0007669"/>
    <property type="project" value="UniProtKB-SubCell"/>
</dbReference>
<evidence type="ECO:0000256" key="1">
    <source>
        <dbReference type="ARBA" id="ARBA00004173"/>
    </source>
</evidence>
<comment type="subcellular location">
    <subcellularLocation>
        <location evidence="2">Endoplasmic reticulum</location>
    </subcellularLocation>
    <subcellularLocation>
        <location evidence="3">Membrane</location>
    </subcellularLocation>
    <subcellularLocation>
        <location evidence="1">Mitochondrion</location>
    </subcellularLocation>
</comment>
<sequence length="882" mass="100243">MQDETKTKLVDDSEVDRQAQKFERINDSVYSLYEPADPNAELVFFHGIAQESHEACKDMHLKAWMSSSGEIWPAEWLHKEAKFRRARILSVDYTYSQGLLFFNEMENLALDLINADVGQRDRPVVLVGHDVGGLVIKEICVYLEAKAKHCGAENVRSFWSRKCEDFLKHLRGVFYFSVPHLGLQIADSTDLNGEEFMRVQNRNARINEQFSKIRSKRRWTTAGLAHLLEDRDGSIRIPEGSLRFDMDIFMMERKSREEINKPDSPYSSGFQYFVSCVTGFLQGEVDEDGNEKFGSGDEDLAEVGSRVDEVGRKVDGLPSLSSSVKKARQILKETETKLDFELDRQGGHLEEETKTDSELSLVCDSVLDHQSQKFEETSESSAAVQERIVELTSTSASRSAQRLRPYTDYGVEKLTDNLYDLSSTTCEKGKENAVVIFFHGLELDDSANPDETWLRTWTFRDNPAVCWPPQMFSTDKLLQENNVVVRAYASKYDANKYRTRNSGRLNLYLFAENVLETVIPRVMRSTEIQIPIFLVAHGFGGFVIQELIEHAFKKTRRVSSDPFAKRFLQCLGGILFYAVPFNSLKQDTYDTIFGHGQQTLAEPGEMLSQFNKELIRSREIFKRNINSIVGDPSNGLRSGAEIRIKAAFEIHETDMEHWKGVIVVEGGVHPAAEIVIIEADHLSICRPLSGPDGYTEAQYTCLQELIVDVVKAERLRYANQGNNLLKAFQPSSPTEIVTKEKTDETCHPYSSPAKVTLEEVDLVKLKTFQPSSPREKIVMEEKTDETFQPSSSPEIGTVKEADIDTLETNQPSSLTEKNTKEKTNETFQPSTPASEIVEENNDRVTEDNNYPTERLELHFHMHQQVVIIVNPRLPKFTGIPVW</sequence>
<organism evidence="8 9">
    <name type="scientific">Riccia sorocarpa</name>
    <dbReference type="NCBI Taxonomy" id="122646"/>
    <lineage>
        <taxon>Eukaryota</taxon>
        <taxon>Viridiplantae</taxon>
        <taxon>Streptophyta</taxon>
        <taxon>Embryophyta</taxon>
        <taxon>Marchantiophyta</taxon>
        <taxon>Marchantiopsida</taxon>
        <taxon>Marchantiidae</taxon>
        <taxon>Marchantiales</taxon>
        <taxon>Ricciaceae</taxon>
        <taxon>Riccia</taxon>
    </lineage>
</organism>
<evidence type="ECO:0000256" key="7">
    <source>
        <dbReference type="SAM" id="MobiDB-lite"/>
    </source>
</evidence>
<dbReference type="GO" id="GO:0005783">
    <property type="term" value="C:endoplasmic reticulum"/>
    <property type="evidence" value="ECO:0007669"/>
    <property type="project" value="UniProtKB-SubCell"/>
</dbReference>
<dbReference type="EMBL" id="JBJQOH010000004">
    <property type="protein sequence ID" value="KAL3689216.1"/>
    <property type="molecule type" value="Genomic_DNA"/>
</dbReference>
<dbReference type="InterPro" id="IPR029058">
    <property type="entry name" value="AB_hydrolase_fold"/>
</dbReference>
<evidence type="ECO:0008006" key="10">
    <source>
        <dbReference type="Google" id="ProtNLM"/>
    </source>
</evidence>
<keyword evidence="4" id="KW-0256">Endoplasmic reticulum</keyword>
<evidence type="ECO:0000256" key="3">
    <source>
        <dbReference type="ARBA" id="ARBA00004370"/>
    </source>
</evidence>
<reference evidence="8 9" key="1">
    <citation type="submission" date="2024-09" db="EMBL/GenBank/DDBJ databases">
        <title>Chromosome-scale assembly of Riccia sorocarpa.</title>
        <authorList>
            <person name="Paukszto L."/>
        </authorList>
    </citation>
    <scope>NUCLEOTIDE SEQUENCE [LARGE SCALE GENOMIC DNA]</scope>
    <source>
        <strain evidence="8">LP-2024</strain>
        <tissue evidence="8">Aerial parts of the thallus</tissue>
    </source>
</reference>
<evidence type="ECO:0000256" key="2">
    <source>
        <dbReference type="ARBA" id="ARBA00004240"/>
    </source>
</evidence>
<gene>
    <name evidence="8" type="ORF">R1sor_015525</name>
</gene>
<dbReference type="PANTHER" id="PTHR48182:SF2">
    <property type="entry name" value="PROTEIN SERAC1"/>
    <property type="match status" value="1"/>
</dbReference>
<dbReference type="GO" id="GO:0005739">
    <property type="term" value="C:mitochondrion"/>
    <property type="evidence" value="ECO:0007669"/>
    <property type="project" value="UniProtKB-SubCell"/>
</dbReference>
<evidence type="ECO:0000313" key="9">
    <source>
        <dbReference type="Proteomes" id="UP001633002"/>
    </source>
</evidence>
<evidence type="ECO:0000256" key="4">
    <source>
        <dbReference type="ARBA" id="ARBA00022824"/>
    </source>
</evidence>
<keyword evidence="6" id="KW-0472">Membrane</keyword>
<dbReference type="SUPFAM" id="SSF53474">
    <property type="entry name" value="alpha/beta-Hydrolases"/>
    <property type="match status" value="1"/>
</dbReference>
<evidence type="ECO:0000313" key="8">
    <source>
        <dbReference type="EMBL" id="KAL3689216.1"/>
    </source>
</evidence>
<accession>A0ABD3HGN5</accession>
<dbReference type="InterPro" id="IPR052374">
    <property type="entry name" value="SERAC1"/>
</dbReference>
<keyword evidence="5" id="KW-0496">Mitochondrion</keyword>
<dbReference type="Proteomes" id="UP001633002">
    <property type="component" value="Unassembled WGS sequence"/>
</dbReference>
<proteinExistence type="predicted"/>
<evidence type="ECO:0000256" key="5">
    <source>
        <dbReference type="ARBA" id="ARBA00023128"/>
    </source>
</evidence>
<dbReference type="PANTHER" id="PTHR48182">
    <property type="entry name" value="PROTEIN SERAC1"/>
    <property type="match status" value="1"/>
</dbReference>
<dbReference type="AlphaFoldDB" id="A0ABD3HGN5"/>
<protein>
    <recommendedName>
        <fullName evidence="10">Protein SERAC1</fullName>
    </recommendedName>
</protein>
<name>A0ABD3HGN5_9MARC</name>
<feature type="region of interest" description="Disordered" evidence="7">
    <location>
        <begin position="809"/>
        <end position="833"/>
    </location>
</feature>
<evidence type="ECO:0000256" key="6">
    <source>
        <dbReference type="ARBA" id="ARBA00023136"/>
    </source>
</evidence>
<keyword evidence="9" id="KW-1185">Reference proteome</keyword>